<feature type="transmembrane region" description="Helical" evidence="5">
    <location>
        <begin position="39"/>
        <end position="63"/>
    </location>
</feature>
<dbReference type="InterPro" id="IPR036259">
    <property type="entry name" value="MFS_trans_sf"/>
</dbReference>
<comment type="subcellular location">
    <subcellularLocation>
        <location evidence="1">Membrane</location>
        <topology evidence="1">Multi-pass membrane protein</topology>
    </subcellularLocation>
</comment>
<dbReference type="PANTHER" id="PTHR23507:SF1">
    <property type="entry name" value="FI18259P1-RELATED"/>
    <property type="match status" value="1"/>
</dbReference>
<dbReference type="Proteomes" id="UP000818624">
    <property type="component" value="Chromosome 1"/>
</dbReference>
<sequence length="642" mass="70963">MTSEERQPLLARADGDRTTRVWHKAHATLRASVQNAKQAIVSAWPTLQVLVLPHLLGLLLSVATPAEVDAMRSLSCVHYYSLNPDAGAEAKGLDATSCQAPAVEVHFNSLMTRITFSVVLANFAGMLLYGRTFSSKSRRWYAILGMLGCALARVPLLLLPLYQYPYRTPEALLSISPRTMLKVYWSCAILGGFSGANELVTLTVESLVVDTQSPEQRSRLFSQLQIAQLLGASIGPMLGSVAVRIVPGLANRCVGYTHCLKNKTLHSPQRGSHGHLLFNTASYWLAVFFALFGVLWLLFVVQFKSEPQQSTSMPDCELCRDRASQRKKMLMRNPPKYAWLGAFQRLIPVRLGPWRYDARVLQFTLSEIFTAMMNEGVVVLILVMGYVFHWGGNLIAIGLSVSNSLRLAMIVLGLPAMLSVVSKRLQKPADVQDLSKEQVDAVLAMSHSDVRRRPNCCPSYERTDEARLLSNVTPSQRTLVRLWRAQVDLIVARISYLINAVSWLMMAYGIEHHQEWVVLAGAALLTGGSSAQPMVRSTACTIADQIVDSERNAALPLKLRRPAEAEEEQELLPDGADSYLVIVSTVLLPCLLIGLITRNAVYGSTIETFPGAFFLVVAGFNIAVLLILGWMRSAPTFYLDVY</sequence>
<evidence type="ECO:0000256" key="2">
    <source>
        <dbReference type="ARBA" id="ARBA00022692"/>
    </source>
</evidence>
<dbReference type="Gene3D" id="1.20.1250.20">
    <property type="entry name" value="MFS general substrate transporter like domains"/>
    <property type="match status" value="1"/>
</dbReference>
<feature type="transmembrane region" description="Helical" evidence="5">
    <location>
        <begin position="609"/>
        <end position="631"/>
    </location>
</feature>
<feature type="transmembrane region" description="Helical" evidence="5">
    <location>
        <begin position="490"/>
        <end position="510"/>
    </location>
</feature>
<feature type="transmembrane region" description="Helical" evidence="5">
    <location>
        <begin position="141"/>
        <end position="163"/>
    </location>
</feature>
<feature type="transmembrane region" description="Helical" evidence="5">
    <location>
        <begin position="368"/>
        <end position="388"/>
    </location>
</feature>
<dbReference type="PANTHER" id="PTHR23507">
    <property type="entry name" value="ZGC:174356"/>
    <property type="match status" value="1"/>
</dbReference>
<keyword evidence="2 5" id="KW-0812">Transmembrane</keyword>
<feature type="transmembrane region" description="Helical" evidence="5">
    <location>
        <begin position="281"/>
        <end position="303"/>
    </location>
</feature>
<organism evidence="6 7">
    <name type="scientific">Malassezia furfur</name>
    <name type="common">Pityriasis versicolor infection agent</name>
    <name type="synonym">Pityrosporum furfur</name>
    <dbReference type="NCBI Taxonomy" id="55194"/>
    <lineage>
        <taxon>Eukaryota</taxon>
        <taxon>Fungi</taxon>
        <taxon>Dikarya</taxon>
        <taxon>Basidiomycota</taxon>
        <taxon>Ustilaginomycotina</taxon>
        <taxon>Malasseziomycetes</taxon>
        <taxon>Malasseziales</taxon>
        <taxon>Malasseziaceae</taxon>
        <taxon>Malassezia</taxon>
    </lineage>
</organism>
<protein>
    <submittedName>
        <fullName evidence="6">Uncharacterized protein</fullName>
    </submittedName>
</protein>
<evidence type="ECO:0000313" key="7">
    <source>
        <dbReference type="Proteomes" id="UP000818624"/>
    </source>
</evidence>
<name>A0ABY8EM13_MALFU</name>
<evidence type="ECO:0000256" key="4">
    <source>
        <dbReference type="ARBA" id="ARBA00023136"/>
    </source>
</evidence>
<feature type="transmembrane region" description="Helical" evidence="5">
    <location>
        <begin position="110"/>
        <end position="129"/>
    </location>
</feature>
<dbReference type="EMBL" id="CP046234">
    <property type="protein sequence ID" value="WFD46600.1"/>
    <property type="molecule type" value="Genomic_DNA"/>
</dbReference>
<evidence type="ECO:0000256" key="1">
    <source>
        <dbReference type="ARBA" id="ARBA00004141"/>
    </source>
</evidence>
<evidence type="ECO:0000256" key="5">
    <source>
        <dbReference type="SAM" id="Phobius"/>
    </source>
</evidence>
<feature type="transmembrane region" description="Helical" evidence="5">
    <location>
        <begin position="579"/>
        <end position="597"/>
    </location>
</feature>
<accession>A0ABY8EM13</accession>
<keyword evidence="3 5" id="KW-1133">Transmembrane helix</keyword>
<dbReference type="SUPFAM" id="SSF103473">
    <property type="entry name" value="MFS general substrate transporter"/>
    <property type="match status" value="1"/>
</dbReference>
<keyword evidence="4 5" id="KW-0472">Membrane</keyword>
<evidence type="ECO:0000256" key="3">
    <source>
        <dbReference type="ARBA" id="ARBA00022989"/>
    </source>
</evidence>
<reference evidence="6 7" key="1">
    <citation type="journal article" date="2020" name="Elife">
        <title>Loss of centromere function drives karyotype evolution in closely related Malassezia species.</title>
        <authorList>
            <person name="Sankaranarayanan S.R."/>
            <person name="Ianiri G."/>
            <person name="Coelho M.A."/>
            <person name="Reza M.H."/>
            <person name="Thimmappa B.C."/>
            <person name="Ganguly P."/>
            <person name="Vadnala R.N."/>
            <person name="Sun S."/>
            <person name="Siddharthan R."/>
            <person name="Tellgren-Roth C."/>
            <person name="Dawson T.L."/>
            <person name="Heitman J."/>
            <person name="Sanyal K."/>
        </authorList>
    </citation>
    <scope>NUCLEOTIDE SEQUENCE [LARGE SCALE GENOMIC DNA]</scope>
    <source>
        <strain evidence="6">CBS14141</strain>
    </source>
</reference>
<keyword evidence="7" id="KW-1185">Reference proteome</keyword>
<feature type="transmembrane region" description="Helical" evidence="5">
    <location>
        <begin position="394"/>
        <end position="418"/>
    </location>
</feature>
<evidence type="ECO:0000313" key="6">
    <source>
        <dbReference type="EMBL" id="WFD46600.1"/>
    </source>
</evidence>
<proteinExistence type="predicted"/>
<gene>
    <name evidence="6" type="ORF">GLX27_001237</name>
</gene>